<feature type="compositionally biased region" description="Polar residues" evidence="1">
    <location>
        <begin position="240"/>
        <end position="257"/>
    </location>
</feature>
<accession>A0A2L2TQ43</accession>
<evidence type="ECO:0008006" key="4">
    <source>
        <dbReference type="Google" id="ProtNLM"/>
    </source>
</evidence>
<dbReference type="EMBL" id="LN649229">
    <property type="protein sequence ID" value="CEI67067.1"/>
    <property type="molecule type" value="Genomic_DNA"/>
</dbReference>
<dbReference type="Proteomes" id="UP000245910">
    <property type="component" value="Chromosome I"/>
</dbReference>
<dbReference type="STRING" id="56646.A0A2L2TQ43"/>
<feature type="compositionally biased region" description="Polar residues" evidence="1">
    <location>
        <begin position="306"/>
        <end position="321"/>
    </location>
</feature>
<proteinExistence type="predicted"/>
<evidence type="ECO:0000256" key="1">
    <source>
        <dbReference type="SAM" id="MobiDB-lite"/>
    </source>
</evidence>
<feature type="region of interest" description="Disordered" evidence="1">
    <location>
        <begin position="223"/>
        <end position="333"/>
    </location>
</feature>
<name>A0A2L2TQ43_9HYPO</name>
<keyword evidence="3" id="KW-1185">Reference proteome</keyword>
<sequence length="333" mass="36312">MASSGNLSRTVARAAAQVSESSIRTSATRSNRYELQERSLYLWVWPAPVNSTERRSILKALQQHGPVEYFKWLPGQGSSKVLGSIYISLMKESQDAAKAISSSPISITVPKSSTETISVVKINGRKAEFQKQDSSKTGSSEFVVEISETLTYRHEQSAKNSPLTRPWPEFVVKSPTLASKTLQHSLPDSIAAVGLRHWDVDLGVQEVADNKRFEREQMRNWLPSKIADLPPKAKAEHGQNETTPMDGSPGASIQTLPGISIGSLIEKTAEESTEESTEVSANEIAETSTETSAEISVEESTASSTQDSTEVTTENSTQSVAEKSPEGQRDNNQ</sequence>
<dbReference type="KEGG" id="fvn:FVRRES_03579"/>
<feature type="compositionally biased region" description="Basic and acidic residues" evidence="1">
    <location>
        <begin position="323"/>
        <end position="333"/>
    </location>
</feature>
<dbReference type="RefSeq" id="XP_025590783.1">
    <property type="nucleotide sequence ID" value="XM_025731793.1"/>
</dbReference>
<feature type="compositionally biased region" description="Low complexity" evidence="1">
    <location>
        <begin position="278"/>
        <end position="305"/>
    </location>
</feature>
<protein>
    <recommendedName>
        <fullName evidence="4">Pal1</fullName>
    </recommendedName>
</protein>
<dbReference type="GeneID" id="37255219"/>
<reference evidence="3" key="1">
    <citation type="submission" date="2014-10" db="EMBL/GenBank/DDBJ databases">
        <authorList>
            <person name="King R."/>
        </authorList>
    </citation>
    <scope>NUCLEOTIDE SEQUENCE [LARGE SCALE GENOMIC DNA]</scope>
    <source>
        <strain evidence="3">A3/5</strain>
    </source>
</reference>
<dbReference type="OrthoDB" id="5367448at2759"/>
<organism evidence="2 3">
    <name type="scientific">Fusarium venenatum</name>
    <dbReference type="NCBI Taxonomy" id="56646"/>
    <lineage>
        <taxon>Eukaryota</taxon>
        <taxon>Fungi</taxon>
        <taxon>Dikarya</taxon>
        <taxon>Ascomycota</taxon>
        <taxon>Pezizomycotina</taxon>
        <taxon>Sordariomycetes</taxon>
        <taxon>Hypocreomycetidae</taxon>
        <taxon>Hypocreales</taxon>
        <taxon>Nectriaceae</taxon>
        <taxon>Fusarium</taxon>
    </lineage>
</organism>
<evidence type="ECO:0000313" key="2">
    <source>
        <dbReference type="EMBL" id="CEI67067.1"/>
    </source>
</evidence>
<evidence type="ECO:0000313" key="3">
    <source>
        <dbReference type="Proteomes" id="UP000245910"/>
    </source>
</evidence>
<dbReference type="AlphaFoldDB" id="A0A2L2TQ43"/>